<name>A0A1D2N8Y2_ORCCI</name>
<dbReference type="OrthoDB" id="7692432at2759"/>
<dbReference type="STRING" id="48709.A0A1D2N8Y2"/>
<keyword evidence="3" id="KW-1185">Reference proteome</keyword>
<gene>
    <name evidence="2" type="ORF">Ocin01_04973</name>
</gene>
<evidence type="ECO:0000256" key="1">
    <source>
        <dbReference type="SAM" id="MobiDB-lite"/>
    </source>
</evidence>
<feature type="region of interest" description="Disordered" evidence="1">
    <location>
        <begin position="73"/>
        <end position="141"/>
    </location>
</feature>
<protein>
    <submittedName>
        <fullName evidence="2">Microtubule-actin cross-linking factor 1</fullName>
    </submittedName>
</protein>
<evidence type="ECO:0000313" key="2">
    <source>
        <dbReference type="EMBL" id="ODN01708.1"/>
    </source>
</evidence>
<feature type="compositionally biased region" description="Polar residues" evidence="1">
    <location>
        <begin position="79"/>
        <end position="94"/>
    </location>
</feature>
<proteinExistence type="predicted"/>
<organism evidence="2 3">
    <name type="scientific">Orchesella cincta</name>
    <name type="common">Springtail</name>
    <name type="synonym">Podura cincta</name>
    <dbReference type="NCBI Taxonomy" id="48709"/>
    <lineage>
        <taxon>Eukaryota</taxon>
        <taxon>Metazoa</taxon>
        <taxon>Ecdysozoa</taxon>
        <taxon>Arthropoda</taxon>
        <taxon>Hexapoda</taxon>
        <taxon>Collembola</taxon>
        <taxon>Entomobryomorpha</taxon>
        <taxon>Entomobryoidea</taxon>
        <taxon>Orchesellidae</taxon>
        <taxon>Orchesellinae</taxon>
        <taxon>Orchesella</taxon>
    </lineage>
</organism>
<comment type="caution">
    <text evidence="2">The sequence shown here is derived from an EMBL/GenBank/DDBJ whole genome shotgun (WGS) entry which is preliminary data.</text>
</comment>
<evidence type="ECO:0000313" key="3">
    <source>
        <dbReference type="Proteomes" id="UP000094527"/>
    </source>
</evidence>
<accession>A0A1D2N8Y2</accession>
<reference evidence="2 3" key="1">
    <citation type="journal article" date="2016" name="Genome Biol. Evol.">
        <title>Gene Family Evolution Reflects Adaptation to Soil Environmental Stressors in the Genome of the Collembolan Orchesella cincta.</title>
        <authorList>
            <person name="Faddeeva-Vakhrusheva A."/>
            <person name="Derks M.F."/>
            <person name="Anvar S.Y."/>
            <person name="Agamennone V."/>
            <person name="Suring W."/>
            <person name="Smit S."/>
            <person name="van Straalen N.M."/>
            <person name="Roelofs D."/>
        </authorList>
    </citation>
    <scope>NUCLEOTIDE SEQUENCE [LARGE SCALE GENOMIC DNA]</scope>
    <source>
        <tissue evidence="2">Mixed pool</tissue>
    </source>
</reference>
<dbReference type="EMBL" id="LJIJ01000142">
    <property type="protein sequence ID" value="ODN01708.1"/>
    <property type="molecule type" value="Genomic_DNA"/>
</dbReference>
<dbReference type="Proteomes" id="UP000094527">
    <property type="component" value="Unassembled WGS sequence"/>
</dbReference>
<dbReference type="AlphaFoldDB" id="A0A1D2N8Y2"/>
<sequence>MMWFYNSHLSYWAQPWILRAEIDTVQVLDMDPPANIVLRICCKLSKGRTNIELREQFILADGVSQTMTAFKSKAGTTGGASTVSSQSGNRSAQSLPAAGPITKVKERSIRSVPMGGRARSTDRTTPDSTFSDDGFSLNRLPRKSSAGPGLFVLF</sequence>